<dbReference type="Proteomes" id="UP000253319">
    <property type="component" value="Unassembled WGS sequence"/>
</dbReference>
<keyword evidence="3" id="KW-1185">Reference proteome</keyword>
<comment type="caution">
    <text evidence="2">The sequence shown here is derived from an EMBL/GenBank/DDBJ whole genome shotgun (WGS) entry which is preliminary data.</text>
</comment>
<dbReference type="InterPro" id="IPR024618">
    <property type="entry name" value="DUF3857"/>
</dbReference>
<dbReference type="EMBL" id="QLST01000007">
    <property type="protein sequence ID" value="RBA28491.1"/>
    <property type="molecule type" value="Genomic_DNA"/>
</dbReference>
<name>A0A365P1Z7_9FLAO</name>
<dbReference type="Gene3D" id="2.60.120.1130">
    <property type="match status" value="1"/>
</dbReference>
<evidence type="ECO:0000313" key="3">
    <source>
        <dbReference type="Proteomes" id="UP000253319"/>
    </source>
</evidence>
<dbReference type="InterPro" id="IPR038765">
    <property type="entry name" value="Papain-like_cys_pep_sf"/>
</dbReference>
<sequence>MEISRLKLLLLFFCITCVSFSQKYELGKVTVEELEQTFHPTDTSAAAAVIFKKGMTSFRSGMTSDWTLDTDVSYRIKIYKKEGLKYADQSFSMYVGGTTNEKILITDAYTFNLVDGKIVKTKLKSEGEFVEKINKNWNVKKITFPQVKEGSIIEFKVQKTSPYISVIDDFYFQSDIPINYVEYIVSIPSYFKFNTIFTGYERISHSNQVERQVYSASNVPALKGEDYVINTDNYTTILKLELSSVQYPGQSQVNLSVTWDDIVKNIFENENFGSEIAKNDYFKSEIDELLKSTTSKEEKIIAIYEFVKNKMTWNNKLGIYTSDGVRKAFKQNEGNVAEINLMLISMLKYAGIDASPLLISTRSNGIAVFPNRTAYNYVVAAVETKDNIIFLDATEKNLLPGMLPLRALNWVGRIIRNYGSSASVNLLNVTHSKENNILMAEITEEGKIKGKYRKQFSDYYAYLFRNGNAKLSKESYIEKVEKEKIGFEIEDYKVENVNDYSKNIVETFEFYDNNSIEVIGNKIYVTPFLFLTEKENPFKAEYRKFPVDFNFPIKDNYNINIKIPEGYEVEFLPEPISMTMIENFGTFKFNISNNGNQIQVVSNFDINTFMIPANHYGALREFYEMMVNKHLEKIILKKKS</sequence>
<dbReference type="AlphaFoldDB" id="A0A365P1Z7"/>
<reference evidence="2 3" key="1">
    <citation type="submission" date="2018-06" db="EMBL/GenBank/DDBJ databases">
        <title>Flavobacterium tibetense sp. nov., isolated from a wetland YonghuCo on Tibetan Plateau.</title>
        <authorList>
            <person name="Xing P."/>
            <person name="Phurbu D."/>
            <person name="Lu H."/>
        </authorList>
    </citation>
    <scope>NUCLEOTIDE SEQUENCE [LARGE SCALE GENOMIC DNA]</scope>
    <source>
        <strain evidence="2 3">YH5</strain>
    </source>
</reference>
<dbReference type="Pfam" id="PF12969">
    <property type="entry name" value="DUF3857"/>
    <property type="match status" value="1"/>
</dbReference>
<evidence type="ECO:0000259" key="1">
    <source>
        <dbReference type="Pfam" id="PF12969"/>
    </source>
</evidence>
<protein>
    <submittedName>
        <fullName evidence="2">Transglutaminase</fullName>
    </submittedName>
</protein>
<gene>
    <name evidence="2" type="ORF">DPN68_07210</name>
</gene>
<proteinExistence type="predicted"/>
<dbReference type="SUPFAM" id="SSF54001">
    <property type="entry name" value="Cysteine proteinases"/>
    <property type="match status" value="1"/>
</dbReference>
<dbReference type="Gene3D" id="3.10.620.30">
    <property type="match status" value="1"/>
</dbReference>
<evidence type="ECO:0000313" key="2">
    <source>
        <dbReference type="EMBL" id="RBA28491.1"/>
    </source>
</evidence>
<dbReference type="OrthoDB" id="98874at2"/>
<organism evidence="2 3">
    <name type="scientific">Flavobacterium tibetense</name>
    <dbReference type="NCBI Taxonomy" id="2233533"/>
    <lineage>
        <taxon>Bacteria</taxon>
        <taxon>Pseudomonadati</taxon>
        <taxon>Bacteroidota</taxon>
        <taxon>Flavobacteriia</taxon>
        <taxon>Flavobacteriales</taxon>
        <taxon>Flavobacteriaceae</taxon>
        <taxon>Flavobacterium</taxon>
    </lineage>
</organism>
<accession>A0A365P1Z7</accession>
<feature type="domain" description="DUF3857" evidence="1">
    <location>
        <begin position="69"/>
        <end position="221"/>
    </location>
</feature>
<dbReference type="Gene3D" id="2.60.40.3140">
    <property type="match status" value="1"/>
</dbReference>
<dbReference type="RefSeq" id="WP_113988980.1">
    <property type="nucleotide sequence ID" value="NZ_QLST01000007.1"/>
</dbReference>